<organism evidence="1 2">
    <name type="scientific">Bacteroides nordii CL02T12C05</name>
    <dbReference type="NCBI Taxonomy" id="997884"/>
    <lineage>
        <taxon>Bacteria</taxon>
        <taxon>Pseudomonadati</taxon>
        <taxon>Bacteroidota</taxon>
        <taxon>Bacteroidia</taxon>
        <taxon>Bacteroidales</taxon>
        <taxon>Bacteroidaceae</taxon>
        <taxon>Bacteroides</taxon>
    </lineage>
</organism>
<dbReference type="Proteomes" id="UP000003089">
    <property type="component" value="Unassembled WGS sequence"/>
</dbReference>
<keyword evidence="2" id="KW-1185">Reference proteome</keyword>
<dbReference type="Gene3D" id="3.40.50.2000">
    <property type="entry name" value="Glycogen Phosphorylase B"/>
    <property type="match status" value="1"/>
</dbReference>
<evidence type="ECO:0008006" key="3">
    <source>
        <dbReference type="Google" id="ProtNLM"/>
    </source>
</evidence>
<evidence type="ECO:0000313" key="1">
    <source>
        <dbReference type="EMBL" id="EIY46629.1"/>
    </source>
</evidence>
<evidence type="ECO:0000313" key="2">
    <source>
        <dbReference type="Proteomes" id="UP000003089"/>
    </source>
</evidence>
<reference evidence="1 2" key="1">
    <citation type="submission" date="2012-02" db="EMBL/GenBank/DDBJ databases">
        <title>The Genome Sequence of Bacteroides nordii CL02T12C05.</title>
        <authorList>
            <consortium name="The Broad Institute Genome Sequencing Platform"/>
            <person name="Earl A."/>
            <person name="Ward D."/>
            <person name="Feldgarden M."/>
            <person name="Gevers D."/>
            <person name="Zitomersky N.L."/>
            <person name="Coyne M.J."/>
            <person name="Comstock L.E."/>
            <person name="Young S.K."/>
            <person name="Zeng Q."/>
            <person name="Gargeya S."/>
            <person name="Fitzgerald M."/>
            <person name="Haas B."/>
            <person name="Abouelleil A."/>
            <person name="Alvarado L."/>
            <person name="Arachchi H.M."/>
            <person name="Berlin A."/>
            <person name="Chapman S.B."/>
            <person name="Gearin G."/>
            <person name="Goldberg J."/>
            <person name="Griggs A."/>
            <person name="Gujja S."/>
            <person name="Hansen M."/>
            <person name="Heiman D."/>
            <person name="Howarth C."/>
            <person name="Larimer J."/>
            <person name="Lui A."/>
            <person name="MacDonald P.J.P."/>
            <person name="McCowen C."/>
            <person name="Montmayeur A."/>
            <person name="Murphy C."/>
            <person name="Neiman D."/>
            <person name="Pearson M."/>
            <person name="Priest M."/>
            <person name="Roberts A."/>
            <person name="Saif S."/>
            <person name="Shea T."/>
            <person name="Sisk P."/>
            <person name="Stolte C."/>
            <person name="Sykes S."/>
            <person name="Wortman J."/>
            <person name="Nusbaum C."/>
            <person name="Birren B."/>
        </authorList>
    </citation>
    <scope>NUCLEOTIDE SEQUENCE [LARGE SCALE GENOMIC DNA]</scope>
    <source>
        <strain evidence="1 2">CL02T12C05</strain>
    </source>
</reference>
<accession>I9GIT4</accession>
<protein>
    <recommendedName>
        <fullName evidence="3">Glycosyl transferase family 1 domain-containing protein</fullName>
    </recommendedName>
</protein>
<dbReference type="AlphaFoldDB" id="I9GIT4"/>
<proteinExistence type="predicted"/>
<dbReference type="PATRIC" id="fig|997884.3.peg.3485"/>
<sequence length="343" mass="40034">MKPILFITGSYPPEVCGVGDYLHKIMCSNIALDNNWLLFYKRVWGIRYLFKYFREIRSIPVGDICLQYPTQGYGWSIVPHLLCLLCRIFLNRKFVVCLHEFSNSSFKSKIASCVFLLFASAVIFTTDYEKEYALKFFPFKRKKYFVIKICSNILSSSKVKPYRERNIDLLYFGHIRPLKGIEEFLDIIRLFRLEHSSLRVLLMGQVPSEYNNYYSEVRSICEKLEIELILNKPEEEVASLLNNTKFALLPFPDGISERRGSFLACISNGVNVMTKRGKYSTAEIDKVVYYYDRTSDSAKSVKEIMDFSLEEYADKQKQGLRYISESIPKSWDNVSLNYLQVIL</sequence>
<dbReference type="SUPFAM" id="SSF53756">
    <property type="entry name" value="UDP-Glycosyltransferase/glycogen phosphorylase"/>
    <property type="match status" value="1"/>
</dbReference>
<dbReference type="STRING" id="997884.HMPREF1068_03397"/>
<dbReference type="HOGENOM" id="CLU_009583_41_0_10"/>
<comment type="caution">
    <text evidence="1">The sequence shown here is derived from an EMBL/GenBank/DDBJ whole genome shotgun (WGS) entry which is preliminary data.</text>
</comment>
<gene>
    <name evidence="1" type="ORF">HMPREF1068_03397</name>
</gene>
<dbReference type="RefSeq" id="WP_007486626.1">
    <property type="nucleotide sequence ID" value="NZ_JH724315.1"/>
</dbReference>
<dbReference type="EMBL" id="AGXS01000023">
    <property type="protein sequence ID" value="EIY46629.1"/>
    <property type="molecule type" value="Genomic_DNA"/>
</dbReference>
<dbReference type="eggNOG" id="COG0438">
    <property type="taxonomic scope" value="Bacteria"/>
</dbReference>
<name>I9GIT4_9BACE</name>